<sequence>MSDWKVLVHKEVRKKHLPLLEKINLLSDYEEIIETLKKNPYTQIRNFEQLRPKNKLMYSMRINGKHRVVYTIDKKNKVVKVYSAWSHYENNMPK</sequence>
<evidence type="ECO:0000313" key="12">
    <source>
        <dbReference type="Proteomes" id="UP001264335"/>
    </source>
</evidence>
<dbReference type="Gene3D" id="3.30.2310.20">
    <property type="entry name" value="RelE-like"/>
    <property type="match status" value="1"/>
</dbReference>
<dbReference type="GO" id="GO:0006401">
    <property type="term" value="P:RNA catabolic process"/>
    <property type="evidence" value="ECO:0007669"/>
    <property type="project" value="InterPro"/>
</dbReference>
<evidence type="ECO:0000256" key="5">
    <source>
        <dbReference type="ARBA" id="ARBA00022801"/>
    </source>
</evidence>
<proteinExistence type="inferred from homology"/>
<dbReference type="PANTHER" id="PTHR38039">
    <property type="entry name" value="TOXIN YOEB"/>
    <property type="match status" value="1"/>
</dbReference>
<dbReference type="GO" id="GO:0016787">
    <property type="term" value="F:hydrolase activity"/>
    <property type="evidence" value="ECO:0007669"/>
    <property type="project" value="UniProtKB-KW"/>
</dbReference>
<organism evidence="9 12">
    <name type="scientific">Enterococcus avium</name>
    <name type="common">Streptococcus avium</name>
    <dbReference type="NCBI Taxonomy" id="33945"/>
    <lineage>
        <taxon>Bacteria</taxon>
        <taxon>Bacillati</taxon>
        <taxon>Bacillota</taxon>
        <taxon>Bacilli</taxon>
        <taxon>Lactobacillales</taxon>
        <taxon>Enterococcaceae</taxon>
        <taxon>Enterococcus</taxon>
    </lineage>
</organism>
<dbReference type="SUPFAM" id="SSF143011">
    <property type="entry name" value="RelE-like"/>
    <property type="match status" value="1"/>
</dbReference>
<dbReference type="InterPro" id="IPR035093">
    <property type="entry name" value="RelE/ParE_toxin_dom_sf"/>
</dbReference>
<dbReference type="Proteomes" id="UP001264335">
    <property type="component" value="Unassembled WGS sequence"/>
</dbReference>
<evidence type="ECO:0000313" key="9">
    <source>
        <dbReference type="EMBL" id="MDT2516405.1"/>
    </source>
</evidence>
<evidence type="ECO:0000256" key="6">
    <source>
        <dbReference type="ARBA" id="ARBA00030388"/>
    </source>
</evidence>
<dbReference type="Pfam" id="PF06769">
    <property type="entry name" value="YoeB_toxin"/>
    <property type="match status" value="1"/>
</dbReference>
<dbReference type="RefSeq" id="WP_048719829.1">
    <property type="nucleotide sequence ID" value="NZ_JADPDV010000006.1"/>
</dbReference>
<dbReference type="EMBL" id="RYZS01000002">
    <property type="protein sequence ID" value="RVU92459.1"/>
    <property type="molecule type" value="Genomic_DNA"/>
</dbReference>
<dbReference type="InterPro" id="IPR009614">
    <property type="entry name" value="YoeB_toxin"/>
</dbReference>
<comment type="similarity">
    <text evidence="1">Belongs to the YoeB family.</text>
</comment>
<dbReference type="AlphaFoldDB" id="A0A2N8PTJ8"/>
<dbReference type="EMBL" id="JARPWY010000080">
    <property type="protein sequence ID" value="MDT2516405.1"/>
    <property type="molecule type" value="Genomic_DNA"/>
</dbReference>
<evidence type="ECO:0000313" key="11">
    <source>
        <dbReference type="Proteomes" id="UP000288388"/>
    </source>
</evidence>
<dbReference type="NCBIfam" id="TIGR02116">
    <property type="entry name" value="toxin_Txe_YoeB"/>
    <property type="match status" value="1"/>
</dbReference>
<reference evidence="10 11" key="1">
    <citation type="submission" date="2018-12" db="EMBL/GenBank/DDBJ databases">
        <title>A novel vanA-carrying plasmid in a clinical isolate of Enterococcus avium.</title>
        <authorList>
            <person name="Bernasconi O.J."/>
            <person name="Luzzaro F."/>
            <person name="Endimiani A."/>
        </authorList>
    </citation>
    <scope>NUCLEOTIDE SEQUENCE [LARGE SCALE GENOMIC DNA]</scope>
    <source>
        <strain evidence="10 11">LC0559/18</strain>
    </source>
</reference>
<keyword evidence="2" id="KW-1277">Toxin-antitoxin system</keyword>
<keyword evidence="3" id="KW-0540">Nuclease</keyword>
<accession>A0A2N8PTJ8</accession>
<evidence type="ECO:0000256" key="1">
    <source>
        <dbReference type="ARBA" id="ARBA00008172"/>
    </source>
</evidence>
<comment type="caution">
    <text evidence="9">The sequence shown here is derived from an EMBL/GenBank/DDBJ whole genome shotgun (WGS) entry which is preliminary data.</text>
</comment>
<evidence type="ECO:0000256" key="2">
    <source>
        <dbReference type="ARBA" id="ARBA00022649"/>
    </source>
</evidence>
<dbReference type="Proteomes" id="UP000288388">
    <property type="component" value="Unassembled WGS sequence"/>
</dbReference>
<protein>
    <recommendedName>
        <fullName evidence="7">Endoribonuclease YoeB</fullName>
    </recommendedName>
    <alternativeName>
        <fullName evidence="6">Putative mRNA interferase YoeB</fullName>
    </alternativeName>
</protein>
<evidence type="ECO:0000313" key="10">
    <source>
        <dbReference type="EMBL" id="RVU92459.1"/>
    </source>
</evidence>
<evidence type="ECO:0000313" key="8">
    <source>
        <dbReference type="EMBL" id="MDT2401234.1"/>
    </source>
</evidence>
<gene>
    <name evidence="10" type="ORF">EK398_18215</name>
    <name evidence="8" type="ORF">P7D43_02530</name>
    <name evidence="9" type="ORF">P7D79_19445</name>
</gene>
<dbReference type="Proteomes" id="UP001260773">
    <property type="component" value="Unassembled WGS sequence"/>
</dbReference>
<dbReference type="EMBL" id="JARPWH010000004">
    <property type="protein sequence ID" value="MDT2401234.1"/>
    <property type="molecule type" value="Genomic_DNA"/>
</dbReference>
<dbReference type="PANTHER" id="PTHR38039:SF1">
    <property type="entry name" value="TOXIN YOEB"/>
    <property type="match status" value="1"/>
</dbReference>
<reference evidence="9 12" key="2">
    <citation type="submission" date="2023-03" db="EMBL/GenBank/DDBJ databases">
        <authorList>
            <person name="Shen W."/>
            <person name="Cai J."/>
        </authorList>
    </citation>
    <scope>NUCLEOTIDE SEQUENCE [LARGE SCALE GENOMIC DNA]</scope>
    <source>
        <strain evidence="8">P33-2</strain>
        <strain evidence="9 12">Y2</strain>
    </source>
</reference>
<dbReference type="GO" id="GO:0004519">
    <property type="term" value="F:endonuclease activity"/>
    <property type="evidence" value="ECO:0007669"/>
    <property type="project" value="UniProtKB-KW"/>
</dbReference>
<evidence type="ECO:0000256" key="4">
    <source>
        <dbReference type="ARBA" id="ARBA00022759"/>
    </source>
</evidence>
<evidence type="ECO:0000256" key="7">
    <source>
        <dbReference type="ARBA" id="ARBA00050056"/>
    </source>
</evidence>
<keyword evidence="5" id="KW-0378">Hydrolase</keyword>
<keyword evidence="4" id="KW-0255">Endonuclease</keyword>
<dbReference type="GO" id="GO:0045892">
    <property type="term" value="P:negative regulation of DNA-templated transcription"/>
    <property type="evidence" value="ECO:0007669"/>
    <property type="project" value="TreeGrafter"/>
</dbReference>
<name>A0A2N8PTJ8_ENTAV</name>
<evidence type="ECO:0000256" key="3">
    <source>
        <dbReference type="ARBA" id="ARBA00022722"/>
    </source>
</evidence>